<keyword evidence="2" id="KW-1133">Transmembrane helix</keyword>
<keyword evidence="2" id="KW-0812">Transmembrane</keyword>
<evidence type="ECO:0000313" key="4">
    <source>
        <dbReference type="Proteomes" id="UP001499882"/>
    </source>
</evidence>
<keyword evidence="2" id="KW-0472">Membrane</keyword>
<dbReference type="EMBL" id="BAABKN010000036">
    <property type="protein sequence ID" value="GAA4758915.1"/>
    <property type="molecule type" value="Genomic_DNA"/>
</dbReference>
<reference evidence="4" key="1">
    <citation type="journal article" date="2019" name="Int. J. Syst. Evol. Microbiol.">
        <title>The Global Catalogue of Microorganisms (GCM) 10K type strain sequencing project: providing services to taxonomists for standard genome sequencing and annotation.</title>
        <authorList>
            <consortium name="The Broad Institute Genomics Platform"/>
            <consortium name="The Broad Institute Genome Sequencing Center for Infectious Disease"/>
            <person name="Wu L."/>
            <person name="Ma J."/>
        </authorList>
    </citation>
    <scope>NUCLEOTIDE SEQUENCE [LARGE SCALE GENOMIC DNA]</scope>
    <source>
        <strain evidence="4">JCM 18532</strain>
    </source>
</reference>
<proteinExistence type="predicted"/>
<dbReference type="Proteomes" id="UP001499882">
    <property type="component" value="Unassembled WGS sequence"/>
</dbReference>
<dbReference type="InterPro" id="IPR021215">
    <property type="entry name" value="DUF2752"/>
</dbReference>
<comment type="caution">
    <text evidence="3">The sequence shown here is derived from an EMBL/GenBank/DDBJ whole genome shotgun (WGS) entry which is preliminary data.</text>
</comment>
<dbReference type="Pfam" id="PF10825">
    <property type="entry name" value="DUF2752"/>
    <property type="match status" value="1"/>
</dbReference>
<feature type="region of interest" description="Disordered" evidence="1">
    <location>
        <begin position="1"/>
        <end position="20"/>
    </location>
</feature>
<name>A0ABP8ZKY4_9ACTN</name>
<feature type="transmembrane region" description="Helical" evidence="2">
    <location>
        <begin position="121"/>
        <end position="141"/>
    </location>
</feature>
<sequence length="152" mass="15774">MTATAPPPVAETPFTEGGPATRWQRVRGPALVIGGLGIATLALRLRDPHEHGSWGLCPSAALGVYCPGCGGLRAVNDLTHGDLAGAASSNLAFVVALPFIVIGLALWAIGRWRGRPVRLSMSVITPTAHVSLALLTVFTVLRNLPAGSWLAP</sequence>
<organism evidence="3 4">
    <name type="scientific">Nocardioides endophyticus</name>
    <dbReference type="NCBI Taxonomy" id="1353775"/>
    <lineage>
        <taxon>Bacteria</taxon>
        <taxon>Bacillati</taxon>
        <taxon>Actinomycetota</taxon>
        <taxon>Actinomycetes</taxon>
        <taxon>Propionibacteriales</taxon>
        <taxon>Nocardioidaceae</taxon>
        <taxon>Nocardioides</taxon>
    </lineage>
</organism>
<keyword evidence="4" id="KW-1185">Reference proteome</keyword>
<gene>
    <name evidence="3" type="ORF">GCM10023350_51060</name>
</gene>
<evidence type="ECO:0000313" key="3">
    <source>
        <dbReference type="EMBL" id="GAA4758915.1"/>
    </source>
</evidence>
<evidence type="ECO:0000256" key="2">
    <source>
        <dbReference type="SAM" id="Phobius"/>
    </source>
</evidence>
<accession>A0ABP8ZKY4</accession>
<feature type="transmembrane region" description="Helical" evidence="2">
    <location>
        <begin position="91"/>
        <end position="109"/>
    </location>
</feature>
<dbReference type="RefSeq" id="WP_345529946.1">
    <property type="nucleotide sequence ID" value="NZ_BAABKN010000036.1"/>
</dbReference>
<feature type="compositionally biased region" description="Pro residues" evidence="1">
    <location>
        <begin position="1"/>
        <end position="10"/>
    </location>
</feature>
<evidence type="ECO:0000256" key="1">
    <source>
        <dbReference type="SAM" id="MobiDB-lite"/>
    </source>
</evidence>
<protein>
    <submittedName>
        <fullName evidence="3">DUF2752 domain-containing protein</fullName>
    </submittedName>
</protein>